<keyword evidence="4 6" id="KW-1133">Transmembrane helix</keyword>
<organism evidence="7 8">
    <name type="scientific">Sphingobacterium spiritivorum</name>
    <name type="common">Flavobacterium spiritivorum</name>
    <dbReference type="NCBI Taxonomy" id="258"/>
    <lineage>
        <taxon>Bacteria</taxon>
        <taxon>Pseudomonadati</taxon>
        <taxon>Bacteroidota</taxon>
        <taxon>Sphingobacteriia</taxon>
        <taxon>Sphingobacteriales</taxon>
        <taxon>Sphingobacteriaceae</taxon>
        <taxon>Sphingobacterium</taxon>
    </lineage>
</organism>
<evidence type="ECO:0000256" key="4">
    <source>
        <dbReference type="ARBA" id="ARBA00022989"/>
    </source>
</evidence>
<evidence type="ECO:0000256" key="6">
    <source>
        <dbReference type="SAM" id="Phobius"/>
    </source>
</evidence>
<feature type="transmembrane region" description="Helical" evidence="6">
    <location>
        <begin position="6"/>
        <end position="26"/>
    </location>
</feature>
<feature type="transmembrane region" description="Helical" evidence="6">
    <location>
        <begin position="225"/>
        <end position="247"/>
    </location>
</feature>
<evidence type="ECO:0000313" key="7">
    <source>
        <dbReference type="EMBL" id="SUJ01031.1"/>
    </source>
</evidence>
<dbReference type="EMBL" id="UGYW01000002">
    <property type="protein sequence ID" value="SUJ01031.1"/>
    <property type="molecule type" value="Genomic_DNA"/>
</dbReference>
<dbReference type="AlphaFoldDB" id="A0A380BGL3"/>
<reference evidence="7 8" key="1">
    <citation type="submission" date="2018-06" db="EMBL/GenBank/DDBJ databases">
        <authorList>
            <consortium name="Pathogen Informatics"/>
            <person name="Doyle S."/>
        </authorList>
    </citation>
    <scope>NUCLEOTIDE SEQUENCE [LARGE SCALE GENOMIC DNA]</scope>
    <source>
        <strain evidence="7 8">NCTC11388</strain>
    </source>
</reference>
<feature type="transmembrane region" description="Helical" evidence="6">
    <location>
        <begin position="120"/>
        <end position="145"/>
    </location>
</feature>
<comment type="subcellular location">
    <subcellularLocation>
        <location evidence="1">Cell membrane</location>
        <topology evidence="1">Multi-pass membrane protein</topology>
    </subcellularLocation>
</comment>
<evidence type="ECO:0000313" key="8">
    <source>
        <dbReference type="Proteomes" id="UP000254893"/>
    </source>
</evidence>
<dbReference type="GO" id="GO:0005886">
    <property type="term" value="C:plasma membrane"/>
    <property type="evidence" value="ECO:0007669"/>
    <property type="project" value="UniProtKB-SubCell"/>
</dbReference>
<gene>
    <name evidence="7" type="ORF">NCTC11388_00632</name>
</gene>
<dbReference type="Pfam" id="PF03706">
    <property type="entry name" value="LPG_synthase_TM"/>
    <property type="match status" value="1"/>
</dbReference>
<dbReference type="RefSeq" id="WP_115169064.1">
    <property type="nucleotide sequence ID" value="NZ_UGYW01000002.1"/>
</dbReference>
<feature type="transmembrane region" description="Helical" evidence="6">
    <location>
        <begin position="151"/>
        <end position="170"/>
    </location>
</feature>
<sequence>MASKIYKIIFFILGLGTLGYMVYSLGPEVIWENIEKTGWWFIPVLLSWLVIYLMNAMALRDILLEKDNPKTRLPFGKIFQLIVTGFSINYITPFVALGGEPYRIMELKPYVGSSKAGSSILLYTMMHILSHLVFWVASVGLILWFVPASKIVVIACVTIILMAVLGVWWFSKGYKKGITVSLMKSLSKLPFVGKKIALYEQEHHELLTDVDNQVRSLYVDRKRNFYTSLCWEFFARVVGCAEIYFIAHALGLPMTYIECLIVSSGSSLFANLIFFFPMQLGTREGGMAMAVASVGYQASVGVFIGIATRIRELVWIAIGLLMMSFAKRSKTKREVQLKDSEN</sequence>
<evidence type="ECO:0000256" key="2">
    <source>
        <dbReference type="ARBA" id="ARBA00022475"/>
    </source>
</evidence>
<feature type="transmembrane region" description="Helical" evidence="6">
    <location>
        <begin position="78"/>
        <end position="99"/>
    </location>
</feature>
<evidence type="ECO:0000256" key="3">
    <source>
        <dbReference type="ARBA" id="ARBA00022692"/>
    </source>
</evidence>
<name>A0A380BGL3_SPHSI</name>
<accession>A0A380BGL3</accession>
<dbReference type="PANTHER" id="PTHR39087">
    <property type="entry name" value="UPF0104 MEMBRANE PROTEIN MJ1595"/>
    <property type="match status" value="1"/>
</dbReference>
<keyword evidence="5 6" id="KW-0472">Membrane</keyword>
<evidence type="ECO:0000256" key="5">
    <source>
        <dbReference type="ARBA" id="ARBA00023136"/>
    </source>
</evidence>
<dbReference type="PANTHER" id="PTHR39087:SF2">
    <property type="entry name" value="UPF0104 MEMBRANE PROTEIN MJ1595"/>
    <property type="match status" value="1"/>
</dbReference>
<dbReference type="Proteomes" id="UP000254893">
    <property type="component" value="Unassembled WGS sequence"/>
</dbReference>
<dbReference type="InterPro" id="IPR022791">
    <property type="entry name" value="L-PG_synthase/AglD"/>
</dbReference>
<keyword evidence="3 6" id="KW-0812">Transmembrane</keyword>
<protein>
    <submittedName>
        <fullName evidence="7">Putative membrane protein</fullName>
    </submittedName>
</protein>
<keyword evidence="2" id="KW-1003">Cell membrane</keyword>
<feature type="transmembrane region" description="Helical" evidence="6">
    <location>
        <begin position="253"/>
        <end position="276"/>
    </location>
</feature>
<proteinExistence type="predicted"/>
<feature type="transmembrane region" description="Helical" evidence="6">
    <location>
        <begin position="38"/>
        <end position="58"/>
    </location>
</feature>
<evidence type="ECO:0000256" key="1">
    <source>
        <dbReference type="ARBA" id="ARBA00004651"/>
    </source>
</evidence>